<dbReference type="EMBL" id="JAVSGH010000013">
    <property type="protein sequence ID" value="MDT3725821.1"/>
    <property type="molecule type" value="Genomic_DNA"/>
</dbReference>
<keyword evidence="2" id="KW-1185">Reference proteome</keyword>
<dbReference type="RefSeq" id="WP_337674645.1">
    <property type="nucleotide sequence ID" value="NZ_JAVSGH010000013.1"/>
</dbReference>
<comment type="caution">
    <text evidence="1">The sequence shown here is derived from an EMBL/GenBank/DDBJ whole genome shotgun (WGS) entry which is preliminary data.</text>
</comment>
<name>A0ABU3HYR4_9ACTN</name>
<protein>
    <submittedName>
        <fullName evidence="1">Uncharacterized protein</fullName>
    </submittedName>
</protein>
<reference evidence="1" key="1">
    <citation type="submission" date="2024-05" db="EMBL/GenBank/DDBJ databases">
        <title>30 novel species of actinomycetes from the DSMZ collection.</title>
        <authorList>
            <person name="Nouioui I."/>
        </authorList>
    </citation>
    <scope>NUCLEOTIDE SEQUENCE</scope>
    <source>
        <strain evidence="1">DSM 41972</strain>
    </source>
</reference>
<organism evidence="1 2">
    <name type="scientific">Streptomyces althioticus subsp. attaecolombicae</name>
    <dbReference type="NCBI Taxonomy" id="3075534"/>
    <lineage>
        <taxon>Bacteria</taxon>
        <taxon>Bacillati</taxon>
        <taxon>Actinomycetota</taxon>
        <taxon>Actinomycetes</taxon>
        <taxon>Kitasatosporales</taxon>
        <taxon>Streptomycetaceae</taxon>
        <taxon>Streptomyces</taxon>
        <taxon>Streptomyces althioticus group</taxon>
    </lineage>
</organism>
<proteinExistence type="predicted"/>
<sequence>MPSSPTSAGATPARYGADWARATRRYRVLTELLVGARQRPVLAPHIVPVAARLPRLFAAAVNALG</sequence>
<evidence type="ECO:0000313" key="1">
    <source>
        <dbReference type="EMBL" id="MDT3725821.1"/>
    </source>
</evidence>
<dbReference type="Proteomes" id="UP001181313">
    <property type="component" value="Unassembled WGS sequence"/>
</dbReference>
<gene>
    <name evidence="1" type="ORF">ROS62_13360</name>
</gene>
<evidence type="ECO:0000313" key="2">
    <source>
        <dbReference type="Proteomes" id="UP001181313"/>
    </source>
</evidence>
<accession>A0ABU3HYR4</accession>